<proteinExistence type="predicted"/>
<evidence type="ECO:0000313" key="5">
    <source>
        <dbReference type="Proteomes" id="UP001214441"/>
    </source>
</evidence>
<dbReference type="Gene3D" id="1.10.10.10">
    <property type="entry name" value="Winged helix-like DNA-binding domain superfamily/Winged helix DNA-binding domain"/>
    <property type="match status" value="1"/>
</dbReference>
<dbReference type="SMART" id="SM00346">
    <property type="entry name" value="HTH_ICLR"/>
    <property type="match status" value="1"/>
</dbReference>
<comment type="caution">
    <text evidence="4">The sequence shown here is derived from an EMBL/GenBank/DDBJ whole genome shotgun (WGS) entry which is preliminary data.</text>
</comment>
<dbReference type="Pfam" id="PF09339">
    <property type="entry name" value="HTH_IclR"/>
    <property type="match status" value="1"/>
</dbReference>
<feature type="domain" description="HTH iclR-type" evidence="3">
    <location>
        <begin position="11"/>
        <end position="72"/>
    </location>
</feature>
<dbReference type="SUPFAM" id="SSF46785">
    <property type="entry name" value="Winged helix' DNA-binding domain"/>
    <property type="match status" value="1"/>
</dbReference>
<evidence type="ECO:0000256" key="1">
    <source>
        <dbReference type="ARBA" id="ARBA00023015"/>
    </source>
</evidence>
<dbReference type="InterPro" id="IPR029016">
    <property type="entry name" value="GAF-like_dom_sf"/>
</dbReference>
<dbReference type="InterPro" id="IPR036390">
    <property type="entry name" value="WH_DNA-bd_sf"/>
</dbReference>
<dbReference type="Gene3D" id="3.30.450.40">
    <property type="match status" value="1"/>
</dbReference>
<dbReference type="PROSITE" id="PS51077">
    <property type="entry name" value="HTH_ICLR"/>
    <property type="match status" value="1"/>
</dbReference>
<organism evidence="4 5">
    <name type="scientific">Streptomyces iconiensis</name>
    <dbReference type="NCBI Taxonomy" id="1384038"/>
    <lineage>
        <taxon>Bacteria</taxon>
        <taxon>Bacillati</taxon>
        <taxon>Actinomycetota</taxon>
        <taxon>Actinomycetes</taxon>
        <taxon>Kitasatosporales</taxon>
        <taxon>Streptomycetaceae</taxon>
        <taxon>Streptomyces</taxon>
    </lineage>
</organism>
<keyword evidence="5" id="KW-1185">Reference proteome</keyword>
<name>A0ABT7A7A5_9ACTN</name>
<dbReference type="RefSeq" id="WP_274044236.1">
    <property type="nucleotide sequence ID" value="NZ_JANCPR020000053.1"/>
</dbReference>
<gene>
    <name evidence="4" type="ORF">NMN56_035820</name>
</gene>
<dbReference type="PANTHER" id="PTHR30136">
    <property type="entry name" value="HELIX-TURN-HELIX TRANSCRIPTIONAL REGULATOR, ICLR FAMILY"/>
    <property type="match status" value="1"/>
</dbReference>
<protein>
    <submittedName>
        <fullName evidence="4">Helix-turn-helix domain-containing protein</fullName>
    </submittedName>
</protein>
<sequence>MAADHEPDVGREVIESGFRVLRALPQSDERRQLSSLAELTRIPRTTVSRLLRQLRRSGAVERAPGGRWAVSPQLLGMGARARTLGHARTRANRVIQELRDQTGATVSLVVPAQTGLVAVEMIPGREELPIDAYAGIEMPDMSAAAMVLDPIRRDSSRLRPFAAAVDEEDMLEGLTCYARLLTLADGQRASLQIAMASRLPAENFAAHVQRAALAIERLAATDGH</sequence>
<dbReference type="InterPro" id="IPR036388">
    <property type="entry name" value="WH-like_DNA-bd_sf"/>
</dbReference>
<keyword evidence="1" id="KW-0805">Transcription regulation</keyword>
<reference evidence="4 5" key="1">
    <citation type="submission" date="2023-05" db="EMBL/GenBank/DDBJ databases">
        <title>Streptantibioticus silvisoli sp. nov., acidotolerant actinomycetes 1 from pine litter.</title>
        <authorList>
            <person name="Swiecimska M."/>
            <person name="Golinska P."/>
            <person name="Sangal V."/>
            <person name="Wachnowicz B."/>
            <person name="Goodfellow M."/>
        </authorList>
    </citation>
    <scope>NUCLEOTIDE SEQUENCE [LARGE SCALE GENOMIC DNA]</scope>
    <source>
        <strain evidence="4 5">DSM 42109</strain>
    </source>
</reference>
<keyword evidence="2" id="KW-0804">Transcription</keyword>
<evidence type="ECO:0000256" key="2">
    <source>
        <dbReference type="ARBA" id="ARBA00023163"/>
    </source>
</evidence>
<evidence type="ECO:0000313" key="4">
    <source>
        <dbReference type="EMBL" id="MDJ1137224.1"/>
    </source>
</evidence>
<evidence type="ECO:0000259" key="3">
    <source>
        <dbReference type="PROSITE" id="PS51077"/>
    </source>
</evidence>
<accession>A0ABT7A7A5</accession>
<dbReference type="InterPro" id="IPR050707">
    <property type="entry name" value="HTH_MetabolicPath_Reg"/>
</dbReference>
<dbReference type="SUPFAM" id="SSF55781">
    <property type="entry name" value="GAF domain-like"/>
    <property type="match status" value="1"/>
</dbReference>
<dbReference type="PANTHER" id="PTHR30136:SF24">
    <property type="entry name" value="HTH-TYPE TRANSCRIPTIONAL REPRESSOR ALLR"/>
    <property type="match status" value="1"/>
</dbReference>
<dbReference type="InterPro" id="IPR005471">
    <property type="entry name" value="Tscrpt_reg_IclR_N"/>
</dbReference>
<dbReference type="Proteomes" id="UP001214441">
    <property type="component" value="Unassembled WGS sequence"/>
</dbReference>
<dbReference type="EMBL" id="JANCPR020000053">
    <property type="protein sequence ID" value="MDJ1137224.1"/>
    <property type="molecule type" value="Genomic_DNA"/>
</dbReference>